<dbReference type="EMBL" id="PNHK01000002">
    <property type="protein sequence ID" value="PMD05687.1"/>
    <property type="molecule type" value="Genomic_DNA"/>
</dbReference>
<accession>A0A2N6VNL7</accession>
<dbReference type="Gene3D" id="1.10.10.10">
    <property type="entry name" value="Winged helix-like DNA-binding domain superfamily/Winged helix DNA-binding domain"/>
    <property type="match status" value="1"/>
</dbReference>
<dbReference type="InterPro" id="IPR039420">
    <property type="entry name" value="WalR-like"/>
</dbReference>
<dbReference type="PRINTS" id="PR00038">
    <property type="entry name" value="HTHLUXR"/>
</dbReference>
<dbReference type="RefSeq" id="WP_102238707.1">
    <property type="nucleotide sequence ID" value="NZ_PNHK01000002.1"/>
</dbReference>
<dbReference type="Proteomes" id="UP000235598">
    <property type="component" value="Unassembled WGS sequence"/>
</dbReference>
<feature type="modified residue" description="4-aspartylphosphate" evidence="3">
    <location>
        <position position="54"/>
    </location>
</feature>
<dbReference type="GO" id="GO:0000160">
    <property type="term" value="P:phosphorelay signal transduction system"/>
    <property type="evidence" value="ECO:0007669"/>
    <property type="project" value="InterPro"/>
</dbReference>
<evidence type="ECO:0000256" key="3">
    <source>
        <dbReference type="PROSITE-ProRule" id="PRU00169"/>
    </source>
</evidence>
<dbReference type="CDD" id="cd06170">
    <property type="entry name" value="LuxR_C_like"/>
    <property type="match status" value="1"/>
</dbReference>
<dbReference type="GO" id="GO:0003677">
    <property type="term" value="F:DNA binding"/>
    <property type="evidence" value="ECO:0007669"/>
    <property type="project" value="UniProtKB-KW"/>
</dbReference>
<evidence type="ECO:0000313" key="6">
    <source>
        <dbReference type="EMBL" id="PMD05687.1"/>
    </source>
</evidence>
<evidence type="ECO:0000259" key="4">
    <source>
        <dbReference type="PROSITE" id="PS50043"/>
    </source>
</evidence>
<dbReference type="Gene3D" id="3.40.50.2300">
    <property type="match status" value="1"/>
</dbReference>
<dbReference type="SUPFAM" id="SSF52172">
    <property type="entry name" value="CheY-like"/>
    <property type="match status" value="1"/>
</dbReference>
<evidence type="ECO:0000313" key="7">
    <source>
        <dbReference type="Proteomes" id="UP000235598"/>
    </source>
</evidence>
<proteinExistence type="predicted"/>
<feature type="domain" description="Response regulatory" evidence="5">
    <location>
        <begin position="3"/>
        <end position="120"/>
    </location>
</feature>
<dbReference type="CDD" id="cd17535">
    <property type="entry name" value="REC_NarL-like"/>
    <property type="match status" value="1"/>
</dbReference>
<evidence type="ECO:0008006" key="8">
    <source>
        <dbReference type="Google" id="ProtNLM"/>
    </source>
</evidence>
<reference evidence="6 7" key="1">
    <citation type="submission" date="2017-09" db="EMBL/GenBank/DDBJ databases">
        <title>Bacterial strain isolated from the female urinary microbiota.</title>
        <authorList>
            <person name="Thomas-White K."/>
            <person name="Kumar N."/>
            <person name="Forster S."/>
            <person name="Putonti C."/>
            <person name="Lawley T."/>
            <person name="Wolfe A.J."/>
        </authorList>
    </citation>
    <scope>NUCLEOTIDE SEQUENCE [LARGE SCALE GENOMIC DNA]</scope>
    <source>
        <strain evidence="6 7">UMB1301</strain>
    </source>
</reference>
<keyword evidence="1 3" id="KW-0597">Phosphoprotein</keyword>
<dbReference type="PROSITE" id="PS50043">
    <property type="entry name" value="HTH_LUXR_2"/>
    <property type="match status" value="1"/>
</dbReference>
<dbReference type="InterPro" id="IPR058245">
    <property type="entry name" value="NreC/VraR/RcsB-like_REC"/>
</dbReference>
<evidence type="ECO:0000259" key="5">
    <source>
        <dbReference type="PROSITE" id="PS50110"/>
    </source>
</evidence>
<protein>
    <recommendedName>
        <fullName evidence="8">DNA-binding response regulator</fullName>
    </recommendedName>
</protein>
<comment type="caution">
    <text evidence="6">The sequence shown here is derived from an EMBL/GenBank/DDBJ whole genome shotgun (WGS) entry which is preliminary data.</text>
</comment>
<dbReference type="PANTHER" id="PTHR43214">
    <property type="entry name" value="TWO-COMPONENT RESPONSE REGULATOR"/>
    <property type="match status" value="1"/>
</dbReference>
<feature type="domain" description="HTH luxR-type" evidence="4">
    <location>
        <begin position="143"/>
        <end position="208"/>
    </location>
</feature>
<name>A0A2N6VNL7_9MICO</name>
<dbReference type="AlphaFoldDB" id="A0A2N6VNL7"/>
<dbReference type="InterPro" id="IPR016032">
    <property type="entry name" value="Sig_transdc_resp-reg_C-effctor"/>
</dbReference>
<dbReference type="PROSITE" id="PS50110">
    <property type="entry name" value="RESPONSE_REGULATORY"/>
    <property type="match status" value="1"/>
</dbReference>
<dbReference type="InterPro" id="IPR001789">
    <property type="entry name" value="Sig_transdc_resp-reg_receiver"/>
</dbReference>
<dbReference type="SMART" id="SM00421">
    <property type="entry name" value="HTH_LUXR"/>
    <property type="match status" value="1"/>
</dbReference>
<dbReference type="PANTHER" id="PTHR43214:SF43">
    <property type="entry name" value="TWO-COMPONENT RESPONSE REGULATOR"/>
    <property type="match status" value="1"/>
</dbReference>
<gene>
    <name evidence="6" type="ORF">CJ199_06705</name>
</gene>
<dbReference type="Pfam" id="PF00196">
    <property type="entry name" value="GerE"/>
    <property type="match status" value="1"/>
</dbReference>
<dbReference type="GO" id="GO:0006355">
    <property type="term" value="P:regulation of DNA-templated transcription"/>
    <property type="evidence" value="ECO:0007669"/>
    <property type="project" value="InterPro"/>
</dbReference>
<dbReference type="Pfam" id="PF00072">
    <property type="entry name" value="Response_reg"/>
    <property type="match status" value="1"/>
</dbReference>
<organism evidence="6 7">
    <name type="scientific">Brevibacterium paucivorans</name>
    <dbReference type="NCBI Taxonomy" id="170994"/>
    <lineage>
        <taxon>Bacteria</taxon>
        <taxon>Bacillati</taxon>
        <taxon>Actinomycetota</taxon>
        <taxon>Actinomycetes</taxon>
        <taxon>Micrococcales</taxon>
        <taxon>Brevibacteriaceae</taxon>
        <taxon>Brevibacterium</taxon>
    </lineage>
</organism>
<dbReference type="OrthoDB" id="4801171at2"/>
<dbReference type="InterPro" id="IPR000792">
    <property type="entry name" value="Tscrpt_reg_LuxR_C"/>
</dbReference>
<keyword evidence="2" id="KW-0238">DNA-binding</keyword>
<dbReference type="SMART" id="SM00448">
    <property type="entry name" value="REC"/>
    <property type="match status" value="1"/>
</dbReference>
<evidence type="ECO:0000256" key="2">
    <source>
        <dbReference type="ARBA" id="ARBA00023125"/>
    </source>
</evidence>
<dbReference type="InterPro" id="IPR011006">
    <property type="entry name" value="CheY-like_superfamily"/>
</dbReference>
<dbReference type="InterPro" id="IPR036388">
    <property type="entry name" value="WH-like_DNA-bd_sf"/>
</dbReference>
<sequence length="213" mass="23362">MTDILLCDDDSWALRGLEHVLSEAQGFTVVGSARQGEDAVDLARELRPDIVLIDISMPPGISGITATAQILANNPNQTVVALTTTASGPGIRHMLESGAVAVMNKSLPPERFVDVLTHIVHDEPARYLATLREDLILTRPDPSAPLTEKLTQKEEEILLLLCDGLTYADIAKREHCSVATVRTHAERLRTKLHAQSVSQLILRAIQHKIYIPK</sequence>
<dbReference type="SUPFAM" id="SSF46894">
    <property type="entry name" value="C-terminal effector domain of the bipartite response regulators"/>
    <property type="match status" value="1"/>
</dbReference>
<evidence type="ECO:0000256" key="1">
    <source>
        <dbReference type="ARBA" id="ARBA00022553"/>
    </source>
</evidence>